<dbReference type="InterPro" id="IPR039422">
    <property type="entry name" value="MarR/SlyA-like"/>
</dbReference>
<dbReference type="PROSITE" id="PS50995">
    <property type="entry name" value="HTH_MARR_2"/>
    <property type="match status" value="1"/>
</dbReference>
<evidence type="ECO:0000256" key="1">
    <source>
        <dbReference type="ARBA" id="ARBA00023015"/>
    </source>
</evidence>
<evidence type="ECO:0000313" key="4">
    <source>
        <dbReference type="EMBL" id="ALL53594.1"/>
    </source>
</evidence>
<dbReference type="CDD" id="cd00090">
    <property type="entry name" value="HTH_ARSR"/>
    <property type="match status" value="1"/>
</dbReference>
<dbReference type="InterPro" id="IPR000835">
    <property type="entry name" value="HTH_MarR-typ"/>
</dbReference>
<reference evidence="4" key="1">
    <citation type="submission" date="2015-02" db="EMBL/GenBank/DDBJ databases">
        <authorList>
            <person name="Chooi Y.-H."/>
        </authorList>
    </citation>
    <scope>NUCLEOTIDE SEQUENCE</scope>
</reference>
<dbReference type="GO" id="GO:0006950">
    <property type="term" value="P:response to stress"/>
    <property type="evidence" value="ECO:0007669"/>
    <property type="project" value="TreeGrafter"/>
</dbReference>
<dbReference type="PANTHER" id="PTHR33164">
    <property type="entry name" value="TRANSCRIPTIONAL REGULATOR, MARR FAMILY"/>
    <property type="match status" value="1"/>
</dbReference>
<dbReference type="AlphaFoldDB" id="A0A141GNG6"/>
<sequence>MNPMDIHKAAPFRFFVVFNKLNKTLQQVLKDHFAAYQLTPTEFAVLDALATHDKLPIQEIGAIVLITSGAITHVLRSLEKKGLVLRKQSSADKRMYYAQLTEEGKAFWERFVPHHQAYVRQLFKDYDLQALDALTDQLKALGLFLLAKHQAKGEII</sequence>
<evidence type="ECO:0000256" key="2">
    <source>
        <dbReference type="ARBA" id="ARBA00023163"/>
    </source>
</evidence>
<dbReference type="InterPro" id="IPR011991">
    <property type="entry name" value="ArsR-like_HTH"/>
</dbReference>
<dbReference type="SMART" id="SM00347">
    <property type="entry name" value="HTH_MARR"/>
    <property type="match status" value="1"/>
</dbReference>
<dbReference type="InterPro" id="IPR036390">
    <property type="entry name" value="WH_DNA-bd_sf"/>
</dbReference>
<keyword evidence="1" id="KW-0805">Transcription regulation</keyword>
<protein>
    <submittedName>
        <fullName evidence="4">Transcriptional regulator</fullName>
    </submittedName>
</protein>
<dbReference type="GO" id="GO:0003700">
    <property type="term" value="F:DNA-binding transcription factor activity"/>
    <property type="evidence" value="ECO:0007669"/>
    <property type="project" value="InterPro"/>
</dbReference>
<dbReference type="EMBL" id="KP867045">
    <property type="protein sequence ID" value="ALL53594.1"/>
    <property type="molecule type" value="Genomic_DNA"/>
</dbReference>
<keyword evidence="2" id="KW-0804">Transcription</keyword>
<organism evidence="4">
    <name type="scientific">uncultured firmicutes bacterium contig_61</name>
    <dbReference type="NCBI Taxonomy" id="1643555"/>
    <lineage>
        <taxon>Bacteria</taxon>
        <taxon>Bacillati</taxon>
        <taxon>Bacillota</taxon>
        <taxon>environmental samples</taxon>
    </lineage>
</organism>
<dbReference type="Gene3D" id="1.10.10.10">
    <property type="entry name" value="Winged helix-like DNA-binding domain superfamily/Winged helix DNA-binding domain"/>
    <property type="match status" value="1"/>
</dbReference>
<dbReference type="SUPFAM" id="SSF46785">
    <property type="entry name" value="Winged helix' DNA-binding domain"/>
    <property type="match status" value="1"/>
</dbReference>
<name>A0A141GNG6_9FIRM</name>
<proteinExistence type="predicted"/>
<evidence type="ECO:0000259" key="3">
    <source>
        <dbReference type="PROSITE" id="PS50995"/>
    </source>
</evidence>
<dbReference type="InterPro" id="IPR036388">
    <property type="entry name" value="WH-like_DNA-bd_sf"/>
</dbReference>
<accession>A0A141GNG6</accession>
<dbReference type="PANTHER" id="PTHR33164:SF56">
    <property type="entry name" value="HTH-TYPE TRANSCRIPTIONAL REGULATOR MHQR"/>
    <property type="match status" value="1"/>
</dbReference>
<dbReference type="Pfam" id="PF01047">
    <property type="entry name" value="MarR"/>
    <property type="match status" value="1"/>
</dbReference>
<feature type="domain" description="HTH marR-type" evidence="3">
    <location>
        <begin position="11"/>
        <end position="143"/>
    </location>
</feature>